<evidence type="ECO:0000256" key="8">
    <source>
        <dbReference type="PROSITE-ProRule" id="PRU01360"/>
    </source>
</evidence>
<dbReference type="GO" id="GO:0009279">
    <property type="term" value="C:cell outer membrane"/>
    <property type="evidence" value="ECO:0007669"/>
    <property type="project" value="UniProtKB-SubCell"/>
</dbReference>
<dbReference type="SUPFAM" id="SSF56935">
    <property type="entry name" value="Porins"/>
    <property type="match status" value="1"/>
</dbReference>
<dbReference type="Gene3D" id="2.60.40.1120">
    <property type="entry name" value="Carboxypeptidase-like, regulatory domain"/>
    <property type="match status" value="1"/>
</dbReference>
<feature type="domain" description="TonB-dependent receptor plug" evidence="13">
    <location>
        <begin position="111"/>
        <end position="233"/>
    </location>
</feature>
<dbReference type="InterPro" id="IPR008969">
    <property type="entry name" value="CarboxyPept-like_regulatory"/>
</dbReference>
<evidence type="ECO:0000256" key="5">
    <source>
        <dbReference type="ARBA" id="ARBA00023077"/>
    </source>
</evidence>
<evidence type="ECO:0000256" key="2">
    <source>
        <dbReference type="ARBA" id="ARBA00022448"/>
    </source>
</evidence>
<evidence type="ECO:0000256" key="3">
    <source>
        <dbReference type="ARBA" id="ARBA00022452"/>
    </source>
</evidence>
<dbReference type="InterPro" id="IPR036942">
    <property type="entry name" value="Beta-barrel_TonB_sf"/>
</dbReference>
<dbReference type="SUPFAM" id="SSF49464">
    <property type="entry name" value="Carboxypeptidase regulatory domain-like"/>
    <property type="match status" value="1"/>
</dbReference>
<comment type="similarity">
    <text evidence="8 9">Belongs to the TonB-dependent receptor family.</text>
</comment>
<dbReference type="Proteomes" id="UP000076923">
    <property type="component" value="Unassembled WGS sequence"/>
</dbReference>
<evidence type="ECO:0000256" key="1">
    <source>
        <dbReference type="ARBA" id="ARBA00004571"/>
    </source>
</evidence>
<dbReference type="Pfam" id="PF13715">
    <property type="entry name" value="CarbopepD_reg_2"/>
    <property type="match status" value="1"/>
</dbReference>
<dbReference type="Gene3D" id="2.170.130.10">
    <property type="entry name" value="TonB-dependent receptor, plug domain"/>
    <property type="match status" value="1"/>
</dbReference>
<dbReference type="PANTHER" id="PTHR47234:SF3">
    <property type="entry name" value="SECRETIN_TONB SHORT N-TERMINAL DOMAIN-CONTAINING PROTEIN"/>
    <property type="match status" value="1"/>
</dbReference>
<dbReference type="InterPro" id="IPR012910">
    <property type="entry name" value="Plug_dom"/>
</dbReference>
<dbReference type="Pfam" id="PF00593">
    <property type="entry name" value="TonB_dep_Rec_b-barrel"/>
    <property type="match status" value="1"/>
</dbReference>
<evidence type="ECO:0000256" key="7">
    <source>
        <dbReference type="ARBA" id="ARBA00023237"/>
    </source>
</evidence>
<sequence length="874" mass="94857">MKHLFLFLFLSTTLCLSAQKAYNGKVVDMKNIPLEGISVVIEGTSIGTTTNNEGDFSVSSNHQNTILVFSALGFKTQKQQGGSNLKIILQESSEILSEVVLVGTRNPRQTKLETPVAVDIVNVSKIKLTSAQTTANDLLANLVPSFNSSRQSSSDGTEHVDPASLRGLGPDQVLVLINGKRRHTTSLLNNQNTVGNGSVGTDLSSIPSAAIDRIEVLRDGAAAQYGSDAIAGVINIILKKNTGLEIGTTYGVTSEGDGETFNFNVNYGTEIGKKGGFINLTAEFNDRGKTSRTQNHNLVIYDQSDLGNFFAYDFSNDGARERDNALIDAAGLTRDDFNFQVGDAAITNTQLFVNLEIPTSEKGTFYAAGGGNYRTGNGFGFRRLPSEGHVLEIFPNGFQPILESTIVDLSLIAGYKYKLGEWDFDLSNTNGYNQFDYGISNTVNDALGINSPTSFDAGGHTFLQNTVNLDFSRFNDDIMSGLGLAFGAEYRYENYTIYAGEEGSYIGNGANSFPGFAPTNEVDEQRSSVGIYADVELNFTDNFLVDVAGRFENYSDFGSIINGKIAARYKLTEAVVLRGAFGTGFRAPSLQQQYFNNIATDLVDGNLINGGTFRNDSEIAKTLGIPELKEETSASISLGLTAKVTNNFQITLDAYKVAIDDRIIYTGSLGNDVYGDEIPALQDILKPLGVSSARFFTNAINTSTAGVDLVMNYKVPLDQGALNFSLLYNHNETEVADALNNVPEIFVGQEDVYFGAQEKSLIESNNPQDKAIFTVDLTQDKFGVMLRNTYWGEVTRNGFPFGGAQLHAGKLTTDLTGSYNINDNLSLTVGANNLFDVLPDAQIYDNSYFGVFKYASVQMGTTGAFYFARLNYKI</sequence>
<accession>A0A176SZ63</accession>
<comment type="caution">
    <text evidence="14">The sequence shown here is derived from an EMBL/GenBank/DDBJ whole genome shotgun (WGS) entry which is preliminary data.</text>
</comment>
<keyword evidence="2 8" id="KW-0813">Transport</keyword>
<evidence type="ECO:0000256" key="11">
    <source>
        <dbReference type="SAM" id="SignalP"/>
    </source>
</evidence>
<organism evidence="14 15">
    <name type="scientific">Polaribacter atrinae</name>
    <dbReference type="NCBI Taxonomy" id="1333662"/>
    <lineage>
        <taxon>Bacteria</taxon>
        <taxon>Pseudomonadati</taxon>
        <taxon>Bacteroidota</taxon>
        <taxon>Flavobacteriia</taxon>
        <taxon>Flavobacteriales</taxon>
        <taxon>Flavobacteriaceae</taxon>
    </lineage>
</organism>
<evidence type="ECO:0000259" key="12">
    <source>
        <dbReference type="Pfam" id="PF00593"/>
    </source>
</evidence>
<dbReference type="InterPro" id="IPR000531">
    <property type="entry name" value="Beta-barrel_TonB"/>
</dbReference>
<evidence type="ECO:0000313" key="14">
    <source>
        <dbReference type="EMBL" id="OAD40880.1"/>
    </source>
</evidence>
<keyword evidence="3 8" id="KW-1134">Transmembrane beta strand</keyword>
<dbReference type="AlphaFoldDB" id="A0A176SZ63"/>
<dbReference type="Pfam" id="PF07715">
    <property type="entry name" value="Plug"/>
    <property type="match status" value="1"/>
</dbReference>
<dbReference type="Gene3D" id="2.40.170.20">
    <property type="entry name" value="TonB-dependent receptor, beta-barrel domain"/>
    <property type="match status" value="1"/>
</dbReference>
<dbReference type="InterPro" id="IPR037066">
    <property type="entry name" value="Plug_dom_sf"/>
</dbReference>
<reference evidence="14 15" key="1">
    <citation type="submission" date="2016-02" db="EMBL/GenBank/DDBJ databases">
        <title>Draft genome sequence of Polaribacter atrinae KACC17473.</title>
        <authorList>
            <person name="Shin S.-K."/>
            <person name="Yi H."/>
        </authorList>
    </citation>
    <scope>NUCLEOTIDE SEQUENCE [LARGE SCALE GENOMIC DNA]</scope>
    <source>
        <strain evidence="14 15">KACC 17473</strain>
    </source>
</reference>
<dbReference type="EMBL" id="LVWE01000085">
    <property type="protein sequence ID" value="OAD40880.1"/>
    <property type="molecule type" value="Genomic_DNA"/>
</dbReference>
<feature type="chain" id="PRO_5008049629" evidence="11">
    <location>
        <begin position="21"/>
        <end position="874"/>
    </location>
</feature>
<keyword evidence="6 8" id="KW-0472">Membrane</keyword>
<proteinExistence type="inferred from homology"/>
<dbReference type="PANTHER" id="PTHR47234">
    <property type="match status" value="1"/>
</dbReference>
<evidence type="ECO:0000256" key="4">
    <source>
        <dbReference type="ARBA" id="ARBA00022692"/>
    </source>
</evidence>
<dbReference type="RefSeq" id="WP_068452919.1">
    <property type="nucleotide sequence ID" value="NZ_CP150660.1"/>
</dbReference>
<protein>
    <submittedName>
        <fullName evidence="14">Ferric enterobactin receptor</fullName>
    </submittedName>
</protein>
<evidence type="ECO:0000259" key="13">
    <source>
        <dbReference type="Pfam" id="PF07715"/>
    </source>
</evidence>
<name>A0A176SZ63_9FLAO</name>
<evidence type="ECO:0000256" key="6">
    <source>
        <dbReference type="ARBA" id="ARBA00023136"/>
    </source>
</evidence>
<keyword evidence="4 8" id="KW-0812">Transmembrane</keyword>
<feature type="signal peptide" evidence="11">
    <location>
        <begin position="1"/>
        <end position="20"/>
    </location>
</feature>
<evidence type="ECO:0000256" key="9">
    <source>
        <dbReference type="RuleBase" id="RU003357"/>
    </source>
</evidence>
<feature type="region of interest" description="Disordered" evidence="10">
    <location>
        <begin position="147"/>
        <end position="166"/>
    </location>
</feature>
<dbReference type="STRING" id="1333662.LPB303_16725"/>
<comment type="subcellular location">
    <subcellularLocation>
        <location evidence="1 8">Cell outer membrane</location>
        <topology evidence="1 8">Multi-pass membrane protein</topology>
    </subcellularLocation>
</comment>
<keyword evidence="5 9" id="KW-0798">TonB box</keyword>
<dbReference type="OrthoDB" id="9805434at2"/>
<keyword evidence="14" id="KW-0675">Receptor</keyword>
<evidence type="ECO:0000256" key="10">
    <source>
        <dbReference type="SAM" id="MobiDB-lite"/>
    </source>
</evidence>
<gene>
    <name evidence="14" type="ORF">LPB303_16725</name>
</gene>
<keyword evidence="11" id="KW-0732">Signal</keyword>
<keyword evidence="15" id="KW-1185">Reference proteome</keyword>
<evidence type="ECO:0000313" key="15">
    <source>
        <dbReference type="Proteomes" id="UP000076923"/>
    </source>
</evidence>
<dbReference type="PROSITE" id="PS52016">
    <property type="entry name" value="TONB_DEPENDENT_REC_3"/>
    <property type="match status" value="1"/>
</dbReference>
<feature type="domain" description="TonB-dependent receptor-like beta-barrel" evidence="12">
    <location>
        <begin position="413"/>
        <end position="834"/>
    </location>
</feature>
<keyword evidence="7 8" id="KW-0998">Cell outer membrane</keyword>
<dbReference type="InterPro" id="IPR039426">
    <property type="entry name" value="TonB-dep_rcpt-like"/>
</dbReference>